<reference evidence="2 3" key="1">
    <citation type="submission" date="2019-03" db="EMBL/GenBank/DDBJ databases">
        <title>Rhodosporidium diobovatum UCD-FST 08-225 genome sequencing, assembly, and annotation.</title>
        <authorList>
            <person name="Fakankun I.U."/>
            <person name="Fristensky B."/>
            <person name="Levin D.B."/>
        </authorList>
    </citation>
    <scope>NUCLEOTIDE SEQUENCE [LARGE SCALE GENOMIC DNA]</scope>
    <source>
        <strain evidence="2 3">UCD-FST 08-225</strain>
    </source>
</reference>
<dbReference type="EMBL" id="SOZI01000050">
    <property type="protein sequence ID" value="TNY21136.1"/>
    <property type="molecule type" value="Genomic_DNA"/>
</dbReference>
<keyword evidence="3" id="KW-1185">Reference proteome</keyword>
<dbReference type="Proteomes" id="UP000311382">
    <property type="component" value="Unassembled WGS sequence"/>
</dbReference>
<comment type="caution">
    <text evidence="2">The sequence shown here is derived from an EMBL/GenBank/DDBJ whole genome shotgun (WGS) entry which is preliminary data.</text>
</comment>
<gene>
    <name evidence="2" type="ORF">DMC30DRAFT_219456</name>
</gene>
<organism evidence="2 3">
    <name type="scientific">Rhodotorula diobovata</name>
    <dbReference type="NCBI Taxonomy" id="5288"/>
    <lineage>
        <taxon>Eukaryota</taxon>
        <taxon>Fungi</taxon>
        <taxon>Dikarya</taxon>
        <taxon>Basidiomycota</taxon>
        <taxon>Pucciniomycotina</taxon>
        <taxon>Microbotryomycetes</taxon>
        <taxon>Sporidiobolales</taxon>
        <taxon>Sporidiobolaceae</taxon>
        <taxon>Rhodotorula</taxon>
    </lineage>
</organism>
<sequence>MSESEELLKGMTAIYDWLLECNDHLVDGGFKHQTLREACEGWQRDWETLLPAERRELVDHLLAAFAQCLVNQKDWNVLQATQGTLWSAVRAALAHAAVRRPRTSDLFPAADRPVTRFCPFTAERRVQEPDVRRPVHGAQTDSPLLGVADRRHPECCCDARRGARAGAQENVQFARIPSARGRALGARPLHETGDHEGQAHAASPERRPRPHPRPAGRPGGAEGIAPRRSAPAEDAQCPGAL</sequence>
<proteinExistence type="predicted"/>
<feature type="region of interest" description="Disordered" evidence="1">
    <location>
        <begin position="188"/>
        <end position="241"/>
    </location>
</feature>
<dbReference type="AlphaFoldDB" id="A0A5C5FXS0"/>
<accession>A0A5C5FXS0</accession>
<name>A0A5C5FXS0_9BASI</name>
<evidence type="ECO:0000313" key="3">
    <source>
        <dbReference type="Proteomes" id="UP000311382"/>
    </source>
</evidence>
<protein>
    <submittedName>
        <fullName evidence="2">Uncharacterized protein</fullName>
    </submittedName>
</protein>
<evidence type="ECO:0000313" key="2">
    <source>
        <dbReference type="EMBL" id="TNY21136.1"/>
    </source>
</evidence>
<evidence type="ECO:0000256" key="1">
    <source>
        <dbReference type="SAM" id="MobiDB-lite"/>
    </source>
</evidence>
<feature type="compositionally biased region" description="Basic and acidic residues" evidence="1">
    <location>
        <begin position="188"/>
        <end position="207"/>
    </location>
</feature>